<sequence length="973" mass="104666">MAELSLLGEVAVRTPGGAVELGPARQRCVLAALAVEVGRVVPAERLAERVWGGLPPLRVRPTLATYLSRLRRALAASDELEIVQRSGGYVLAAERSVVDLHRFRALCAAARDRTRDGDDRAAAGLFTEALGLWRGEALTGLHGEWAVAERDRLARERSAVEHDLVGVRLSLGHGEELVAEVAALAAEHPLDERVAGRHLLALYRAGRQAEALARYRDIRTRLADELGVDPCPDLQDLYQRILTADPSLTPPAPDTGADRPSPIPAPRQLPSPPRLFTGRADELAELDRVLLGDPDDGGRPPASRRAGEDAPDGEPPRGPGPAGDTPGDPTFLISVIGGAGGMGKTWLALAWADRNLHRFTDGQLFVDLRGFAPAGRPVDPVEALFGFLSALGVAPERVPGGPEARAALYRSLVADKHLLVVLDNAASPEQVEPLLPGGRGCTVLVTSRRKLTRLVTRHSAHHLDLGVLTAPLARALLVHRLGVERVAAEPDAVGALLDFCRGLPLALAVLAARAATDPGLPLARLVAELREHGVDALDDEDPAVSLPAVVSWSLRRLTAEQRTLFALLGVAPGNDIDLTAASSLAGTPVARTRAALRALEDASLVERDADGRYAMHDLVRECAAGVARDLPEADRRAALERVVDCYLHTADAACRLLAIEQQPFHPDPPAPGTHRHPLADAEAAMAWLDAEHPNVAAAQRVAVAEHRHRAVWHLALSLSLFHHRRGHTHDALVVWRAALDAARHLPDPVTRVVAHRKVAAGCARLGRHQEATEHLCQALALAERHRDHARRADLHCDLADVLERQGDVRGALAHARRALDLHRALGDPAVEACVLNLVGRLTAALGDHATARTHCETALALVERHPHLGSEVTIRDTLGQLDHLAGRHRQATGHYRRGLDLLRSLGHDYLAADTLDHLGHPHAALGEVEQARAAWSEALDLYRAQGRDDDARRVRRQLADLDGPTARQASPTP</sequence>
<dbReference type="InterPro" id="IPR036388">
    <property type="entry name" value="WH-like_DNA-bd_sf"/>
</dbReference>
<dbReference type="SUPFAM" id="SSF52540">
    <property type="entry name" value="P-loop containing nucleoside triphosphate hydrolases"/>
    <property type="match status" value="1"/>
</dbReference>
<evidence type="ECO:0000256" key="2">
    <source>
        <dbReference type="ARBA" id="ARBA00023015"/>
    </source>
</evidence>
<dbReference type="SMART" id="SM01043">
    <property type="entry name" value="BTAD"/>
    <property type="match status" value="1"/>
</dbReference>
<dbReference type="Gene3D" id="1.10.10.10">
    <property type="entry name" value="Winged helix-like DNA-binding domain superfamily/Winged helix DNA-binding domain"/>
    <property type="match status" value="1"/>
</dbReference>
<dbReference type="InterPro" id="IPR027417">
    <property type="entry name" value="P-loop_NTPase"/>
</dbReference>
<reference evidence="8 9" key="1">
    <citation type="submission" date="2018-10" db="EMBL/GenBank/DDBJ databases">
        <title>Sequencing the genomes of 1000 actinobacteria strains.</title>
        <authorList>
            <person name="Klenk H.-P."/>
        </authorList>
    </citation>
    <scope>NUCLEOTIDE SEQUENCE [LARGE SCALE GENOMIC DNA]</scope>
    <source>
        <strain evidence="8 9">DSM 43800</strain>
    </source>
</reference>
<feature type="domain" description="OmpR/PhoB-type" evidence="7">
    <location>
        <begin position="1"/>
        <end position="93"/>
    </location>
</feature>
<dbReference type="Pfam" id="PF00486">
    <property type="entry name" value="Trans_reg_C"/>
    <property type="match status" value="1"/>
</dbReference>
<name>A0A495W1N4_9PSEU</name>
<feature type="region of interest" description="Disordered" evidence="6">
    <location>
        <begin position="244"/>
        <end position="276"/>
    </location>
</feature>
<dbReference type="Gene3D" id="3.40.50.300">
    <property type="entry name" value="P-loop containing nucleotide triphosphate hydrolases"/>
    <property type="match status" value="1"/>
</dbReference>
<evidence type="ECO:0000313" key="8">
    <source>
        <dbReference type="EMBL" id="RKT54633.1"/>
    </source>
</evidence>
<keyword evidence="4" id="KW-0804">Transcription</keyword>
<evidence type="ECO:0000256" key="6">
    <source>
        <dbReference type="SAM" id="MobiDB-lite"/>
    </source>
</evidence>
<evidence type="ECO:0000256" key="1">
    <source>
        <dbReference type="ARBA" id="ARBA00005820"/>
    </source>
</evidence>
<dbReference type="InterPro" id="IPR005158">
    <property type="entry name" value="BTAD"/>
</dbReference>
<feature type="DNA-binding region" description="OmpR/PhoB-type" evidence="5">
    <location>
        <begin position="1"/>
        <end position="93"/>
    </location>
</feature>
<dbReference type="Gene3D" id="1.25.40.10">
    <property type="entry name" value="Tetratricopeptide repeat domain"/>
    <property type="match status" value="3"/>
</dbReference>
<dbReference type="InterPro" id="IPR051677">
    <property type="entry name" value="AfsR-DnrI-RedD_regulator"/>
</dbReference>
<dbReference type="GO" id="GO:0006355">
    <property type="term" value="P:regulation of DNA-templated transcription"/>
    <property type="evidence" value="ECO:0007669"/>
    <property type="project" value="InterPro"/>
</dbReference>
<dbReference type="EMBL" id="RBXO01000001">
    <property type="protein sequence ID" value="RKT54633.1"/>
    <property type="molecule type" value="Genomic_DNA"/>
</dbReference>
<dbReference type="SUPFAM" id="SSF48452">
    <property type="entry name" value="TPR-like"/>
    <property type="match status" value="2"/>
</dbReference>
<feature type="region of interest" description="Disordered" evidence="6">
    <location>
        <begin position="290"/>
        <end position="331"/>
    </location>
</feature>
<evidence type="ECO:0000259" key="7">
    <source>
        <dbReference type="PROSITE" id="PS51755"/>
    </source>
</evidence>
<dbReference type="InterPro" id="IPR016032">
    <property type="entry name" value="Sig_transdc_resp-reg_C-effctor"/>
</dbReference>
<dbReference type="SUPFAM" id="SSF46894">
    <property type="entry name" value="C-terminal effector domain of the bipartite response regulators"/>
    <property type="match status" value="1"/>
</dbReference>
<dbReference type="PANTHER" id="PTHR35807:SF1">
    <property type="entry name" value="TRANSCRIPTIONAL REGULATOR REDD"/>
    <property type="match status" value="1"/>
</dbReference>
<dbReference type="RefSeq" id="WP_121006411.1">
    <property type="nucleotide sequence ID" value="NZ_RBXO01000001.1"/>
</dbReference>
<evidence type="ECO:0000313" key="9">
    <source>
        <dbReference type="Proteomes" id="UP000282084"/>
    </source>
</evidence>
<dbReference type="SMART" id="SM00862">
    <property type="entry name" value="Trans_reg_C"/>
    <property type="match status" value="1"/>
</dbReference>
<dbReference type="PRINTS" id="PR00364">
    <property type="entry name" value="DISEASERSIST"/>
</dbReference>
<dbReference type="GO" id="GO:0000160">
    <property type="term" value="P:phosphorelay signal transduction system"/>
    <property type="evidence" value="ECO:0007669"/>
    <property type="project" value="InterPro"/>
</dbReference>
<evidence type="ECO:0000256" key="4">
    <source>
        <dbReference type="ARBA" id="ARBA00023163"/>
    </source>
</evidence>
<dbReference type="InterPro" id="IPR011990">
    <property type="entry name" value="TPR-like_helical_dom_sf"/>
</dbReference>
<organism evidence="8 9">
    <name type="scientific">Saccharothrix australiensis</name>
    <dbReference type="NCBI Taxonomy" id="2072"/>
    <lineage>
        <taxon>Bacteria</taxon>
        <taxon>Bacillati</taxon>
        <taxon>Actinomycetota</taxon>
        <taxon>Actinomycetes</taxon>
        <taxon>Pseudonocardiales</taxon>
        <taxon>Pseudonocardiaceae</taxon>
        <taxon>Saccharothrix</taxon>
    </lineage>
</organism>
<evidence type="ECO:0000256" key="3">
    <source>
        <dbReference type="ARBA" id="ARBA00023125"/>
    </source>
</evidence>
<keyword evidence="2" id="KW-0805">Transcription regulation</keyword>
<dbReference type="Pfam" id="PF03704">
    <property type="entry name" value="BTAD"/>
    <property type="match status" value="1"/>
</dbReference>
<keyword evidence="9" id="KW-1185">Reference proteome</keyword>
<comment type="caution">
    <text evidence="8">The sequence shown here is derived from an EMBL/GenBank/DDBJ whole genome shotgun (WGS) entry which is preliminary data.</text>
</comment>
<dbReference type="OrthoDB" id="581105at2"/>
<dbReference type="GO" id="GO:0003677">
    <property type="term" value="F:DNA binding"/>
    <property type="evidence" value="ECO:0007669"/>
    <property type="project" value="UniProtKB-UniRule"/>
</dbReference>
<accession>A0A495W1N4</accession>
<dbReference type="PANTHER" id="PTHR35807">
    <property type="entry name" value="TRANSCRIPTIONAL REGULATOR REDD-RELATED"/>
    <property type="match status" value="1"/>
</dbReference>
<dbReference type="InterPro" id="IPR019734">
    <property type="entry name" value="TPR_rpt"/>
</dbReference>
<dbReference type="InterPro" id="IPR001867">
    <property type="entry name" value="OmpR/PhoB-type_DNA-bd"/>
</dbReference>
<gene>
    <name evidence="8" type="ORF">C8E97_3280</name>
</gene>
<dbReference type="AlphaFoldDB" id="A0A495W1N4"/>
<keyword evidence="3 5" id="KW-0238">DNA-binding</keyword>
<dbReference type="SMART" id="SM00028">
    <property type="entry name" value="TPR"/>
    <property type="match status" value="5"/>
</dbReference>
<dbReference type="PROSITE" id="PS51755">
    <property type="entry name" value="OMPR_PHOB"/>
    <property type="match status" value="1"/>
</dbReference>
<proteinExistence type="inferred from homology"/>
<dbReference type="Proteomes" id="UP000282084">
    <property type="component" value="Unassembled WGS sequence"/>
</dbReference>
<protein>
    <submittedName>
        <fullName evidence="8">DNA-binding SARP family transcriptional activator</fullName>
    </submittedName>
</protein>
<dbReference type="Pfam" id="PF13424">
    <property type="entry name" value="TPR_12"/>
    <property type="match status" value="2"/>
</dbReference>
<feature type="compositionally biased region" description="Pro residues" evidence="6">
    <location>
        <begin position="261"/>
        <end position="273"/>
    </location>
</feature>
<dbReference type="CDD" id="cd15831">
    <property type="entry name" value="BTAD"/>
    <property type="match status" value="1"/>
</dbReference>
<comment type="similarity">
    <text evidence="1">Belongs to the AfsR/DnrI/RedD regulatory family.</text>
</comment>
<evidence type="ECO:0000256" key="5">
    <source>
        <dbReference type="PROSITE-ProRule" id="PRU01091"/>
    </source>
</evidence>